<evidence type="ECO:0000313" key="1">
    <source>
        <dbReference type="EMBL" id="GLK12664.1"/>
    </source>
</evidence>
<dbReference type="EMBL" id="BSEV01000017">
    <property type="protein sequence ID" value="GLK12664.1"/>
    <property type="molecule type" value="Genomic_DNA"/>
</dbReference>
<accession>A0A9W6I838</accession>
<comment type="caution">
    <text evidence="1">The sequence shown here is derived from an EMBL/GenBank/DDBJ whole genome shotgun (WGS) entry which is preliminary data.</text>
</comment>
<organism evidence="1 2">
    <name type="scientific">Streptosporangium carneum</name>
    <dbReference type="NCBI Taxonomy" id="47481"/>
    <lineage>
        <taxon>Bacteria</taxon>
        <taxon>Bacillati</taxon>
        <taxon>Actinomycetota</taxon>
        <taxon>Actinomycetes</taxon>
        <taxon>Streptosporangiales</taxon>
        <taxon>Streptosporangiaceae</taxon>
        <taxon>Streptosporangium</taxon>
    </lineage>
</organism>
<evidence type="ECO:0000313" key="2">
    <source>
        <dbReference type="Proteomes" id="UP001143474"/>
    </source>
</evidence>
<reference evidence="1" key="1">
    <citation type="journal article" date="2014" name="Int. J. Syst. Evol. Microbiol.">
        <title>Complete genome sequence of Corynebacterium casei LMG S-19264T (=DSM 44701T), isolated from a smear-ripened cheese.</title>
        <authorList>
            <consortium name="US DOE Joint Genome Institute (JGI-PGF)"/>
            <person name="Walter F."/>
            <person name="Albersmeier A."/>
            <person name="Kalinowski J."/>
            <person name="Ruckert C."/>
        </authorList>
    </citation>
    <scope>NUCLEOTIDE SEQUENCE</scope>
    <source>
        <strain evidence="1">VKM Ac-2007</strain>
    </source>
</reference>
<sequence length="88" mass="9343">MGRPPVRAVAVKGARRSGGSERRAGWRVGAVLGVRGVVHQCGWFASGSRPPCRSYAPGEGSSARRAVWRAVRRQAGRGSGAVRAWFIA</sequence>
<gene>
    <name evidence="1" type="ORF">GCM10017600_60740</name>
</gene>
<dbReference type="AlphaFoldDB" id="A0A9W6I838"/>
<dbReference type="Proteomes" id="UP001143474">
    <property type="component" value="Unassembled WGS sequence"/>
</dbReference>
<proteinExistence type="predicted"/>
<reference evidence="1" key="2">
    <citation type="submission" date="2023-01" db="EMBL/GenBank/DDBJ databases">
        <authorList>
            <person name="Sun Q."/>
            <person name="Evtushenko L."/>
        </authorList>
    </citation>
    <scope>NUCLEOTIDE SEQUENCE</scope>
    <source>
        <strain evidence="1">VKM Ac-2007</strain>
    </source>
</reference>
<protein>
    <submittedName>
        <fullName evidence="1">Uncharacterized protein</fullName>
    </submittedName>
</protein>
<keyword evidence="2" id="KW-1185">Reference proteome</keyword>
<name>A0A9W6I838_9ACTN</name>